<dbReference type="RefSeq" id="WP_219287046.1">
    <property type="nucleotide sequence ID" value="NZ_RPHB01000002.1"/>
</dbReference>
<dbReference type="EMBL" id="RPHB01000002">
    <property type="protein sequence ID" value="MBW3466828.1"/>
    <property type="molecule type" value="Genomic_DNA"/>
</dbReference>
<organism evidence="2 5">
    <name type="scientific">Arthrospiribacter ruber</name>
    <dbReference type="NCBI Taxonomy" id="2487934"/>
    <lineage>
        <taxon>Bacteria</taxon>
        <taxon>Pseudomonadati</taxon>
        <taxon>Bacteroidota</taxon>
        <taxon>Cytophagia</taxon>
        <taxon>Cytophagales</taxon>
        <taxon>Cyclobacteriaceae</taxon>
        <taxon>Arthrospiribacter</taxon>
    </lineage>
</organism>
<evidence type="ECO:0000313" key="5">
    <source>
        <dbReference type="Proteomes" id="UP000727490"/>
    </source>
</evidence>
<dbReference type="InterPro" id="IPR046863">
    <property type="entry name" value="MbnP-like_dom"/>
</dbReference>
<dbReference type="Proteomes" id="UP000727490">
    <property type="component" value="Unassembled WGS sequence"/>
</dbReference>
<accession>A0A951IT30</accession>
<evidence type="ECO:0000259" key="1">
    <source>
        <dbReference type="Pfam" id="PF20243"/>
    </source>
</evidence>
<evidence type="ECO:0000313" key="2">
    <source>
        <dbReference type="EMBL" id="MBW3466828.1"/>
    </source>
</evidence>
<sequence>MKTNILISVLIILLLSACVETQYVEIEGPAAIVEGKVSITFDARYGDANFELNKPFPYKLNNESGEFDLEYEFTRLRYWVSNVSFIDVSGEEHLVPNSYYLIEENNAIPVQDGSFNKVYPANKREKVDIANIPAGDYKAIKFHIGVEPKYNDNLTLTVGELNALNGMAADNWMWFTSYIFTSVSGKMTWLKDEPESKSFYWETGSNDFYGDKVFEFAEPITINSTTSSEVIVNLDVKGVVDFELPWVNTVIGATSPDLMEELTNNYFNSFELKSATSTSGN</sequence>
<feature type="domain" description="Copper-binding protein MbnP-like" evidence="1">
    <location>
        <begin position="35"/>
        <end position="238"/>
    </location>
</feature>
<keyword evidence="5" id="KW-1185">Reference proteome</keyword>
<reference evidence="2 5" key="2">
    <citation type="journal article" date="2020" name="Syst. Appl. Microbiol.">
        <title>Arthrospiribacter ruber gen. nov., sp. nov., a novel bacterium isolated from Arthrospira cultures.</title>
        <authorList>
            <person name="Waleron M."/>
            <person name="Misztak A."/>
            <person name="Waleron M.M."/>
            <person name="Furmaniak M."/>
            <person name="Mrozik A."/>
            <person name="Waleron K."/>
        </authorList>
    </citation>
    <scope>NUCLEOTIDE SEQUENCE [LARGE SCALE GENOMIC DNA]</scope>
    <source>
        <strain evidence="2 5">DPMB0001</strain>
    </source>
</reference>
<evidence type="ECO:0000313" key="4">
    <source>
        <dbReference type="EMBL" id="MBW3470305.1"/>
    </source>
</evidence>
<dbReference type="PROSITE" id="PS51257">
    <property type="entry name" value="PROKAR_LIPOPROTEIN"/>
    <property type="match status" value="1"/>
</dbReference>
<dbReference type="Pfam" id="PF20243">
    <property type="entry name" value="MbnP"/>
    <property type="match status" value="1"/>
</dbReference>
<gene>
    <name evidence="2" type="ORF">EGN73_03235</name>
    <name evidence="3" type="ORF">EGN73_17635</name>
    <name evidence="4" type="ORF">EGN73_21185</name>
</gene>
<comment type="caution">
    <text evidence="2">The sequence shown here is derived from an EMBL/GenBank/DDBJ whole genome shotgun (WGS) entry which is preliminary data.</text>
</comment>
<evidence type="ECO:0000313" key="3">
    <source>
        <dbReference type="EMBL" id="MBW3469620.1"/>
    </source>
</evidence>
<proteinExistence type="predicted"/>
<dbReference type="AlphaFoldDB" id="A0A951IT30"/>
<reference evidence="2" key="1">
    <citation type="submission" date="2018-11" db="EMBL/GenBank/DDBJ databases">
        <authorList>
            <person name="Misztak A.E."/>
            <person name="Waleron M."/>
            <person name="Waleron K.F."/>
        </authorList>
    </citation>
    <scope>NUCLEOTIDE SEQUENCE</scope>
    <source>
        <strain evidence="2">DPMB0001</strain>
    </source>
</reference>
<dbReference type="EMBL" id="RPHB01000008">
    <property type="protein sequence ID" value="MBW3469620.1"/>
    <property type="molecule type" value="Genomic_DNA"/>
</dbReference>
<name>A0A951IT30_9BACT</name>
<dbReference type="EMBL" id="RPHB01000013">
    <property type="protein sequence ID" value="MBW3470305.1"/>
    <property type="molecule type" value="Genomic_DNA"/>
</dbReference>
<protein>
    <recommendedName>
        <fullName evidence="1">Copper-binding protein MbnP-like domain-containing protein</fullName>
    </recommendedName>
</protein>